<dbReference type="InterPro" id="IPR027417">
    <property type="entry name" value="P-loop_NTPase"/>
</dbReference>
<dbReference type="AlphaFoldDB" id="Q23QH6"/>
<dbReference type="eggNOG" id="ENOG502QR8W">
    <property type="taxonomic scope" value="Eukaryota"/>
</dbReference>
<accession>Q23QH6</accession>
<dbReference type="Proteomes" id="UP000009168">
    <property type="component" value="Unassembled WGS sequence"/>
</dbReference>
<sequence>MRNLNNYILFFKYLKYGSQKILPSKKDAILIFGNAGSGKTTLASFLYNINLVVNVENYEVVLQYKNPSQQQYEMIGPSFLESQTFFLNKFSFEKGDIWDFQGFQDNGDDIIDTVNSYFMNKIITGSQGIKLIFLFDGQIFELCGFQQKRKSLKQIFELIYQLTKNSKIDFGANMMFIFSKTSLPLQFYQQKLHHFLDQIVQFPDYTNQLKQNFNFHDQKQFYNKLKQVTVDTFPLADEIMVGKEYGTKQQRESLYNQINKLNYYYQKDLNIQFTLSSLKQIDIIQRYSFNQVCDTFTALCQNIKNSFKNLDKKQTTQADNILQHYKMIQDPSNLQTNLDVFKIIKSQLIVPLINTISQESQSSNRIQENLTLTSQKQIEIIEFFLSEVYDSILKTQNGLAMPKSTLCIQKEILGQNKILIEFRNSLIKLDNQSD</sequence>
<dbReference type="SUPFAM" id="SSF52540">
    <property type="entry name" value="P-loop containing nucleoside triphosphate hydrolases"/>
    <property type="match status" value="1"/>
</dbReference>
<proteinExistence type="predicted"/>
<organism evidence="1 2">
    <name type="scientific">Tetrahymena thermophila (strain SB210)</name>
    <dbReference type="NCBI Taxonomy" id="312017"/>
    <lineage>
        <taxon>Eukaryota</taxon>
        <taxon>Sar</taxon>
        <taxon>Alveolata</taxon>
        <taxon>Ciliophora</taxon>
        <taxon>Intramacronucleata</taxon>
        <taxon>Oligohymenophorea</taxon>
        <taxon>Hymenostomatida</taxon>
        <taxon>Tetrahymenina</taxon>
        <taxon>Tetrahymenidae</taxon>
        <taxon>Tetrahymena</taxon>
    </lineage>
</organism>
<dbReference type="HOGENOM" id="CLU_675266_0_0_1"/>
<evidence type="ECO:0000313" key="1">
    <source>
        <dbReference type="EMBL" id="EAR98912.2"/>
    </source>
</evidence>
<evidence type="ECO:0000313" key="2">
    <source>
        <dbReference type="Proteomes" id="UP000009168"/>
    </source>
</evidence>
<dbReference type="GeneID" id="7842293"/>
<dbReference type="EMBL" id="GG662647">
    <property type="protein sequence ID" value="EAR98912.2"/>
    <property type="molecule type" value="Genomic_DNA"/>
</dbReference>
<gene>
    <name evidence="1" type="ORF">TTHERM_00257020</name>
</gene>
<dbReference type="InParanoid" id="Q23QH6"/>
<keyword evidence="2" id="KW-1185">Reference proteome</keyword>
<reference evidence="2" key="1">
    <citation type="journal article" date="2006" name="PLoS Biol.">
        <title>Macronuclear genome sequence of the ciliate Tetrahymena thermophila, a model eukaryote.</title>
        <authorList>
            <person name="Eisen J.A."/>
            <person name="Coyne R.S."/>
            <person name="Wu M."/>
            <person name="Wu D."/>
            <person name="Thiagarajan M."/>
            <person name="Wortman J.R."/>
            <person name="Badger J.H."/>
            <person name="Ren Q."/>
            <person name="Amedeo P."/>
            <person name="Jones K.M."/>
            <person name="Tallon L.J."/>
            <person name="Delcher A.L."/>
            <person name="Salzberg S.L."/>
            <person name="Silva J.C."/>
            <person name="Haas B.J."/>
            <person name="Majoros W.H."/>
            <person name="Farzad M."/>
            <person name="Carlton J.M."/>
            <person name="Smith R.K. Jr."/>
            <person name="Garg J."/>
            <person name="Pearlman R.E."/>
            <person name="Karrer K.M."/>
            <person name="Sun L."/>
            <person name="Manning G."/>
            <person name="Elde N.C."/>
            <person name="Turkewitz A.P."/>
            <person name="Asai D.J."/>
            <person name="Wilkes D.E."/>
            <person name="Wang Y."/>
            <person name="Cai H."/>
            <person name="Collins K."/>
            <person name="Stewart B.A."/>
            <person name="Lee S.R."/>
            <person name="Wilamowska K."/>
            <person name="Weinberg Z."/>
            <person name="Ruzzo W.L."/>
            <person name="Wloga D."/>
            <person name="Gaertig J."/>
            <person name="Frankel J."/>
            <person name="Tsao C.-C."/>
            <person name="Gorovsky M.A."/>
            <person name="Keeling P.J."/>
            <person name="Waller R.F."/>
            <person name="Patron N.J."/>
            <person name="Cherry J.M."/>
            <person name="Stover N.A."/>
            <person name="Krieger C.J."/>
            <person name="del Toro C."/>
            <person name="Ryder H.F."/>
            <person name="Williamson S.C."/>
            <person name="Barbeau R.A."/>
            <person name="Hamilton E.P."/>
            <person name="Orias E."/>
        </authorList>
    </citation>
    <scope>NUCLEOTIDE SEQUENCE [LARGE SCALE GENOMIC DNA]</scope>
    <source>
        <strain evidence="2">SB210</strain>
    </source>
</reference>
<dbReference type="OrthoDB" id="8954335at2759"/>
<dbReference type="RefSeq" id="XP_001019157.2">
    <property type="nucleotide sequence ID" value="XM_001019157.2"/>
</dbReference>
<name>Q23QH6_TETTS</name>
<dbReference type="KEGG" id="tet:TTHERM_00257020"/>
<protein>
    <submittedName>
        <fullName evidence="1">Uncharacterized protein</fullName>
    </submittedName>
</protein>